<proteinExistence type="predicted"/>
<dbReference type="OrthoDB" id="5239630at2759"/>
<dbReference type="Pfam" id="PF09495">
    <property type="entry name" value="DUF2462"/>
    <property type="match status" value="1"/>
</dbReference>
<gene>
    <name evidence="1" type="ORF">METBISCDRAFT_19873</name>
</gene>
<evidence type="ECO:0000313" key="1">
    <source>
        <dbReference type="EMBL" id="RKP28937.1"/>
    </source>
</evidence>
<name>A0A4P9Z8C0_9ASCO</name>
<evidence type="ECO:0000313" key="2">
    <source>
        <dbReference type="Proteomes" id="UP000268321"/>
    </source>
</evidence>
<dbReference type="InterPro" id="IPR019034">
    <property type="entry name" value="UPF0390"/>
</dbReference>
<dbReference type="Proteomes" id="UP000268321">
    <property type="component" value="Unassembled WGS sequence"/>
</dbReference>
<organism evidence="1 2">
    <name type="scientific">Metschnikowia bicuspidata</name>
    <dbReference type="NCBI Taxonomy" id="27322"/>
    <lineage>
        <taxon>Eukaryota</taxon>
        <taxon>Fungi</taxon>
        <taxon>Dikarya</taxon>
        <taxon>Ascomycota</taxon>
        <taxon>Saccharomycotina</taxon>
        <taxon>Pichiomycetes</taxon>
        <taxon>Metschnikowiaceae</taxon>
        <taxon>Metschnikowia</taxon>
    </lineage>
</organism>
<sequence length="94" mass="10197">MAQGNTKLKLTKKARVTKKQTNLRAAAPLIIKPKRAAAKQSFNLKKSVGALIGTEKLIAGRVGHLEIIKGSRRQIEKQEKEAAKKAAAKAAKKQ</sequence>
<dbReference type="EMBL" id="ML004534">
    <property type="protein sequence ID" value="RKP28937.1"/>
    <property type="molecule type" value="Genomic_DNA"/>
</dbReference>
<protein>
    <submittedName>
        <fullName evidence="1">Uncharacterized protein</fullName>
    </submittedName>
</protein>
<accession>A0A4P9Z8C0</accession>
<dbReference type="AlphaFoldDB" id="A0A4P9Z8C0"/>
<keyword evidence="2" id="KW-1185">Reference proteome</keyword>
<reference evidence="2" key="1">
    <citation type="journal article" date="2018" name="Nat. Microbiol.">
        <title>Leveraging single-cell genomics to expand the fungal tree of life.</title>
        <authorList>
            <person name="Ahrendt S.R."/>
            <person name="Quandt C.A."/>
            <person name="Ciobanu D."/>
            <person name="Clum A."/>
            <person name="Salamov A."/>
            <person name="Andreopoulos B."/>
            <person name="Cheng J.F."/>
            <person name="Woyke T."/>
            <person name="Pelin A."/>
            <person name="Henrissat B."/>
            <person name="Reynolds N.K."/>
            <person name="Benny G.L."/>
            <person name="Smith M.E."/>
            <person name="James T.Y."/>
            <person name="Grigoriev I.V."/>
        </authorList>
    </citation>
    <scope>NUCLEOTIDE SEQUENCE [LARGE SCALE GENOMIC DNA]</scope>
    <source>
        <strain evidence="2">Baker2002</strain>
    </source>
</reference>